<name>A0AC61NKK2_9BACT</name>
<sequence length="113" mass="12733">MKIKLNNLGGIVLLLSLIVGILINDGSFVNNLLMPFGMSVGFSLVVLGWNQDYKISKINLVVLCVSLSLFLGIRLFSYEIGSRYIAQMITIVYMIYLVIHTSILYFTRKPVEQ</sequence>
<evidence type="ECO:0000313" key="2">
    <source>
        <dbReference type="Proteomes" id="UP000826212"/>
    </source>
</evidence>
<proteinExistence type="predicted"/>
<dbReference type="Proteomes" id="UP000826212">
    <property type="component" value="Chromosome"/>
</dbReference>
<accession>A0AC61NKK2</accession>
<keyword evidence="2" id="KW-1185">Reference proteome</keyword>
<reference evidence="1" key="1">
    <citation type="submission" date="2021-08" db="EMBL/GenBank/DDBJ databases">
        <title>Novel anaerobic bacterium isolated from sea squirt in East Sea, Republic of Korea.</title>
        <authorList>
            <person name="Nguyen T.H."/>
            <person name="Li Z."/>
            <person name="Lee Y.-J."/>
            <person name="Ko J."/>
            <person name="Kim S.-G."/>
        </authorList>
    </citation>
    <scope>NUCLEOTIDE SEQUENCE</scope>
    <source>
        <strain evidence="1">KCTC 25031</strain>
    </source>
</reference>
<evidence type="ECO:0000313" key="1">
    <source>
        <dbReference type="EMBL" id="QZE15195.1"/>
    </source>
</evidence>
<gene>
    <name evidence="1" type="ORF">K4L44_05005</name>
</gene>
<organism evidence="1 2">
    <name type="scientific">Halosquirtibacter laminarini</name>
    <dbReference type="NCBI Taxonomy" id="3374600"/>
    <lineage>
        <taxon>Bacteria</taxon>
        <taxon>Pseudomonadati</taxon>
        <taxon>Bacteroidota</taxon>
        <taxon>Bacteroidia</taxon>
        <taxon>Marinilabiliales</taxon>
        <taxon>Prolixibacteraceae</taxon>
        <taxon>Halosquirtibacter</taxon>
    </lineage>
</organism>
<protein>
    <submittedName>
        <fullName evidence="1">Uncharacterized protein</fullName>
    </submittedName>
</protein>
<dbReference type="EMBL" id="CP081303">
    <property type="protein sequence ID" value="QZE15195.1"/>
    <property type="molecule type" value="Genomic_DNA"/>
</dbReference>